<comment type="caution">
    <text evidence="2">The sequence shown here is derived from an EMBL/GenBank/DDBJ whole genome shotgun (WGS) entry which is preliminary data.</text>
</comment>
<evidence type="ECO:0000313" key="3">
    <source>
        <dbReference type="Proteomes" id="UP001628192"/>
    </source>
</evidence>
<feature type="region of interest" description="Disordered" evidence="1">
    <location>
        <begin position="31"/>
        <end position="61"/>
    </location>
</feature>
<dbReference type="EMBL" id="BAAFSG010000001">
    <property type="protein sequence ID" value="GAB1252799.1"/>
    <property type="molecule type" value="Genomic_DNA"/>
</dbReference>
<keyword evidence="3" id="KW-1185">Reference proteome</keyword>
<name>A0ABQ0E4Y5_9BACT</name>
<evidence type="ECO:0000256" key="1">
    <source>
        <dbReference type="SAM" id="MobiDB-lite"/>
    </source>
</evidence>
<proteinExistence type="predicted"/>
<sequence length="61" mass="6518">MVGNCPMQEKSRKSICVPPLLGKPAAARTARFARQEPTAPVFSHRAKTQVSDTAPLDAVAL</sequence>
<accession>A0ABQ0E4Y5</accession>
<evidence type="ECO:0000313" key="2">
    <source>
        <dbReference type="EMBL" id="GAB1252799.1"/>
    </source>
</evidence>
<reference evidence="2 3" key="1">
    <citation type="journal article" date="2025" name="Int. J. Syst. Evol. Microbiol.">
        <title>Desulfovibrio falkowii sp. nov., Porphyromonas miyakawae sp. nov., Mediterraneibacter flintii sp. nov. and Owariibacterium komagatae gen. nov., sp. nov., isolated from human faeces.</title>
        <authorList>
            <person name="Hamaguchi T."/>
            <person name="Ohara M."/>
            <person name="Hisatomi A."/>
            <person name="Sekiguchi K."/>
            <person name="Takeda J.I."/>
            <person name="Ueyama J."/>
            <person name="Ito M."/>
            <person name="Nishiwaki H."/>
            <person name="Ogi T."/>
            <person name="Hirayama M."/>
            <person name="Ohkuma M."/>
            <person name="Sakamoto M."/>
            <person name="Ohno K."/>
        </authorList>
    </citation>
    <scope>NUCLEOTIDE SEQUENCE [LARGE SCALE GENOMIC DNA]</scope>
    <source>
        <strain evidence="2 3">13CB8C</strain>
    </source>
</reference>
<protein>
    <submittedName>
        <fullName evidence="2">Uncharacterized protein</fullName>
    </submittedName>
</protein>
<organism evidence="2 3">
    <name type="scientific">Desulfovibrio falkowii</name>
    <dbReference type="NCBI Taxonomy" id="3136602"/>
    <lineage>
        <taxon>Bacteria</taxon>
        <taxon>Pseudomonadati</taxon>
        <taxon>Thermodesulfobacteriota</taxon>
        <taxon>Desulfovibrionia</taxon>
        <taxon>Desulfovibrionales</taxon>
        <taxon>Desulfovibrionaceae</taxon>
        <taxon>Desulfovibrio</taxon>
    </lineage>
</organism>
<dbReference type="Proteomes" id="UP001628192">
    <property type="component" value="Unassembled WGS sequence"/>
</dbReference>
<gene>
    <name evidence="2" type="ORF">Defa_02860</name>
</gene>